<dbReference type="Ensembl" id="ENSMNET00000020266.1">
    <property type="protein sequence ID" value="ENSMNEP00000003972.1"/>
    <property type="gene ID" value="ENSMNEG00000018559.1"/>
</dbReference>
<organism evidence="3 4">
    <name type="scientific">Macaca nemestrina</name>
    <name type="common">Pig-tailed macaque</name>
    <dbReference type="NCBI Taxonomy" id="9545"/>
    <lineage>
        <taxon>Eukaryota</taxon>
        <taxon>Metazoa</taxon>
        <taxon>Chordata</taxon>
        <taxon>Craniata</taxon>
        <taxon>Vertebrata</taxon>
        <taxon>Euteleostomi</taxon>
        <taxon>Mammalia</taxon>
        <taxon>Eutheria</taxon>
        <taxon>Euarchontoglires</taxon>
        <taxon>Primates</taxon>
        <taxon>Haplorrhini</taxon>
        <taxon>Catarrhini</taxon>
        <taxon>Cercopithecidae</taxon>
        <taxon>Cercopithecinae</taxon>
        <taxon>Macaca</taxon>
    </lineage>
</organism>
<protein>
    <submittedName>
        <fullName evidence="3">Uncharacterized protein</fullName>
    </submittedName>
</protein>
<dbReference type="OMA" id="VIVEFWE"/>
<dbReference type="Proteomes" id="UP000233120">
    <property type="component" value="Unassembled WGS sequence"/>
</dbReference>
<feature type="compositionally biased region" description="Basic and acidic residues" evidence="1">
    <location>
        <begin position="72"/>
        <end position="85"/>
    </location>
</feature>
<proteinExistence type="predicted"/>
<feature type="region of interest" description="Disordered" evidence="1">
    <location>
        <begin position="64"/>
        <end position="85"/>
    </location>
</feature>
<evidence type="ECO:0000256" key="1">
    <source>
        <dbReference type="SAM" id="MobiDB-lite"/>
    </source>
</evidence>
<keyword evidence="2" id="KW-1133">Transmembrane helix</keyword>
<name>A0A2K6AXT9_MACNE</name>
<keyword evidence="2" id="KW-0812">Transmembrane</keyword>
<evidence type="ECO:0000256" key="2">
    <source>
        <dbReference type="SAM" id="Phobius"/>
    </source>
</evidence>
<feature type="transmembrane region" description="Helical" evidence="2">
    <location>
        <begin position="7"/>
        <end position="25"/>
    </location>
</feature>
<dbReference type="STRING" id="9545.ENSMNEP00000003972"/>
<evidence type="ECO:0000313" key="4">
    <source>
        <dbReference type="Proteomes" id="UP000233120"/>
    </source>
</evidence>
<sequence>MNVKGKVILSMLVVSTVIIVFWEYINSPEGSFLGIYRSKNPEVDDSSAQKSWWFPSWFNNGIHNHQQEEEDIDKKEEERRPKKGR</sequence>
<dbReference type="GeneTree" id="ENSGT00940000174010"/>
<reference evidence="3" key="2">
    <citation type="submission" date="2025-09" db="UniProtKB">
        <authorList>
            <consortium name="Ensembl"/>
        </authorList>
    </citation>
    <scope>IDENTIFICATION</scope>
</reference>
<evidence type="ECO:0000313" key="3">
    <source>
        <dbReference type="Ensembl" id="ENSMNEP00000003972.1"/>
    </source>
</evidence>
<dbReference type="Bgee" id="ENSMNEG00000018559">
    <property type="expression patterns" value="Expressed in spleen and 1 other cell type or tissue"/>
</dbReference>
<keyword evidence="2" id="KW-0472">Membrane</keyword>
<accession>A0A2K6AXT9</accession>
<dbReference type="AlphaFoldDB" id="A0A2K6AXT9"/>
<keyword evidence="4" id="KW-1185">Reference proteome</keyword>
<reference evidence="3" key="1">
    <citation type="submission" date="2025-08" db="UniProtKB">
        <authorList>
            <consortium name="Ensembl"/>
        </authorList>
    </citation>
    <scope>IDENTIFICATION</scope>
</reference>